<proteinExistence type="inferred from homology"/>
<evidence type="ECO:0000313" key="6">
    <source>
        <dbReference type="EMBL" id="KZO97640.1"/>
    </source>
</evidence>
<dbReference type="OrthoDB" id="1277691at2759"/>
<feature type="transmembrane region" description="Helical" evidence="5">
    <location>
        <begin position="207"/>
        <end position="227"/>
    </location>
</feature>
<feature type="transmembrane region" description="Helical" evidence="5">
    <location>
        <begin position="266"/>
        <end position="287"/>
    </location>
</feature>
<feature type="transmembrane region" description="Helical" evidence="5">
    <location>
        <begin position="121"/>
        <end position="138"/>
    </location>
</feature>
<keyword evidence="2 5" id="KW-0812">Transmembrane</keyword>
<dbReference type="AlphaFoldDB" id="A0A167NEW0"/>
<dbReference type="InterPro" id="IPR006214">
    <property type="entry name" value="Bax_inhibitor_1-related"/>
</dbReference>
<evidence type="ECO:0000256" key="1">
    <source>
        <dbReference type="ARBA" id="ARBA00004141"/>
    </source>
</evidence>
<evidence type="ECO:0008006" key="8">
    <source>
        <dbReference type="Google" id="ProtNLM"/>
    </source>
</evidence>
<reference evidence="6 7" key="1">
    <citation type="journal article" date="2016" name="Mol. Biol. Evol.">
        <title>Comparative Genomics of Early-Diverging Mushroom-Forming Fungi Provides Insights into the Origins of Lignocellulose Decay Capabilities.</title>
        <authorList>
            <person name="Nagy L.G."/>
            <person name="Riley R."/>
            <person name="Tritt A."/>
            <person name="Adam C."/>
            <person name="Daum C."/>
            <person name="Floudas D."/>
            <person name="Sun H."/>
            <person name="Yadav J.S."/>
            <person name="Pangilinan J."/>
            <person name="Larsson K.H."/>
            <person name="Matsuura K."/>
            <person name="Barry K."/>
            <person name="Labutti K."/>
            <person name="Kuo R."/>
            <person name="Ohm R.A."/>
            <person name="Bhattacharya S.S."/>
            <person name="Shirouzu T."/>
            <person name="Yoshinaga Y."/>
            <person name="Martin F.M."/>
            <person name="Grigoriev I.V."/>
            <person name="Hibbett D.S."/>
        </authorList>
    </citation>
    <scope>NUCLEOTIDE SEQUENCE [LARGE SCALE GENOMIC DNA]</scope>
    <source>
        <strain evidence="6 7">TUFC12733</strain>
    </source>
</reference>
<keyword evidence="7" id="KW-1185">Reference proteome</keyword>
<feature type="transmembrane region" description="Helical" evidence="5">
    <location>
        <begin position="80"/>
        <end position="101"/>
    </location>
</feature>
<feature type="transmembrane region" description="Helical" evidence="5">
    <location>
        <begin position="234"/>
        <end position="254"/>
    </location>
</feature>
<protein>
    <recommendedName>
        <fullName evidence="8">Bax inhibitor family protein</fullName>
    </recommendedName>
</protein>
<evidence type="ECO:0000256" key="5">
    <source>
        <dbReference type="RuleBase" id="RU004379"/>
    </source>
</evidence>
<feature type="transmembrane region" description="Helical" evidence="5">
    <location>
        <begin position="150"/>
        <end position="172"/>
    </location>
</feature>
<keyword evidence="3 5" id="KW-1133">Transmembrane helix</keyword>
<organism evidence="6 7">
    <name type="scientific">Calocera viscosa (strain TUFC12733)</name>
    <dbReference type="NCBI Taxonomy" id="1330018"/>
    <lineage>
        <taxon>Eukaryota</taxon>
        <taxon>Fungi</taxon>
        <taxon>Dikarya</taxon>
        <taxon>Basidiomycota</taxon>
        <taxon>Agaricomycotina</taxon>
        <taxon>Dacrymycetes</taxon>
        <taxon>Dacrymycetales</taxon>
        <taxon>Dacrymycetaceae</taxon>
        <taxon>Calocera</taxon>
    </lineage>
</organism>
<dbReference type="STRING" id="1330018.A0A167NEW0"/>
<evidence type="ECO:0000256" key="4">
    <source>
        <dbReference type="ARBA" id="ARBA00023136"/>
    </source>
</evidence>
<dbReference type="Pfam" id="PF01027">
    <property type="entry name" value="Bax1-I"/>
    <property type="match status" value="1"/>
</dbReference>
<comment type="similarity">
    <text evidence="5">Belongs to the BI1 family.</text>
</comment>
<evidence type="ECO:0000313" key="7">
    <source>
        <dbReference type="Proteomes" id="UP000076738"/>
    </source>
</evidence>
<accession>A0A167NEW0</accession>
<dbReference type="Proteomes" id="UP000076738">
    <property type="component" value="Unassembled WGS sequence"/>
</dbReference>
<comment type="subcellular location">
    <subcellularLocation>
        <location evidence="1">Membrane</location>
        <topology evidence="1">Multi-pass membrane protein</topology>
    </subcellularLocation>
</comment>
<keyword evidence="4 5" id="KW-0472">Membrane</keyword>
<dbReference type="PANTHER" id="PTHR23291:SF112">
    <property type="entry name" value="GROWTH HORMONE-INDUCIBLE TRANSMEMBRANE PROTEIN"/>
    <property type="match status" value="1"/>
</dbReference>
<dbReference type="PANTHER" id="PTHR23291">
    <property type="entry name" value="BAX INHIBITOR-RELATED"/>
    <property type="match status" value="1"/>
</dbReference>
<gene>
    <name evidence="6" type="ORF">CALVIDRAFT_562979</name>
</gene>
<sequence>MASLYRTPLITAFRAASHSRPLVAPQIRTFVSSSRPFARPSTLVRPTQNASKPTIASLTSQRFASNSANPTITTAQPFSWVRLGGTALIVGGGVIAANFLLNRETRGAYSEGERSFLNETFWYVGGGLTLTAGLARYLHSTGFSLRIMAANPWLVLGVGLVGSIGTMMGTIWTNPDNTVLKHTFFTAFQACQAATLSPIFFIFPPAIIARAALYTVGLVGALAYVGATAKNDQYLYMGGPLLAGLVVVALSSLAPMVLPVTAMRTLAVTEAVSLYGGLAVFGGFVLFDTQKVLAHARLAEAGRIKRDPVGESISLELDFINIFIRMLQILGMQNRKK</sequence>
<dbReference type="GO" id="GO:0005743">
    <property type="term" value="C:mitochondrial inner membrane"/>
    <property type="evidence" value="ECO:0007669"/>
    <property type="project" value="TreeGrafter"/>
</dbReference>
<name>A0A167NEW0_CALVF</name>
<evidence type="ECO:0000256" key="3">
    <source>
        <dbReference type="ARBA" id="ARBA00022989"/>
    </source>
</evidence>
<dbReference type="EMBL" id="KV417279">
    <property type="protein sequence ID" value="KZO97640.1"/>
    <property type="molecule type" value="Genomic_DNA"/>
</dbReference>
<evidence type="ECO:0000256" key="2">
    <source>
        <dbReference type="ARBA" id="ARBA00022692"/>
    </source>
</evidence>